<accession>A0A0M0JN34</accession>
<evidence type="ECO:0000313" key="2">
    <source>
        <dbReference type="EMBL" id="KOO27979.1"/>
    </source>
</evidence>
<feature type="compositionally biased region" description="Low complexity" evidence="1">
    <location>
        <begin position="371"/>
        <end position="380"/>
    </location>
</feature>
<comment type="caution">
    <text evidence="2">The sequence shown here is derived from an EMBL/GenBank/DDBJ whole genome shotgun (WGS) entry which is preliminary data.</text>
</comment>
<keyword evidence="3" id="KW-1185">Reference proteome</keyword>
<evidence type="ECO:0000313" key="3">
    <source>
        <dbReference type="Proteomes" id="UP000037460"/>
    </source>
</evidence>
<dbReference type="EMBL" id="JWZX01002637">
    <property type="protein sequence ID" value="KOO27979.1"/>
    <property type="molecule type" value="Genomic_DNA"/>
</dbReference>
<gene>
    <name evidence="2" type="ORF">Ctob_001463</name>
</gene>
<evidence type="ECO:0000256" key="1">
    <source>
        <dbReference type="SAM" id="MobiDB-lite"/>
    </source>
</evidence>
<dbReference type="AlphaFoldDB" id="A0A0M0JN34"/>
<sequence length="414" mass="45804">MMTLAEKEPVFSLKMLTLEHKFRTANALKVSHGPVSVTYHNTGRNYTFTDSRLNFTLQYLFSGGLNLSDHGGLRTLVEPEFESELLRLGLHQTSSPAERPDVLLTGNTFHDDTKMGDLNSQCVSQCECNKTFSTLTAEYSHYGRLVAFWLHDVQKRGTKVVWHTLFGRLKKPYNARVDPLRAVVEKLALDALDAMGFFEAGGQAVDLWPLYSAYFNEGSKTPVFGDGITNGGYGPSSLHHAALSVRDWHIPPDLIAMRVQWTLNLLCSTSSAELCGDVRDEETSYFLHQAAAVHRKHAMCSCGPFGMSIAPAYFCNPSTPIGRHVNFHDQLMVDLSRKWSQFNHSRRANTHAKTAQKHAGATASRLAPMEASSASSASSAPGKRTDVEALTKELDEVEAKAASLRAKIKSTMEH</sequence>
<protein>
    <submittedName>
        <fullName evidence="2">Uncharacterized protein</fullName>
    </submittedName>
</protein>
<feature type="compositionally biased region" description="Basic residues" evidence="1">
    <location>
        <begin position="344"/>
        <end position="356"/>
    </location>
</feature>
<proteinExistence type="predicted"/>
<reference evidence="3" key="1">
    <citation type="journal article" date="2015" name="PLoS Genet.">
        <title>Genome Sequence and Transcriptome Analyses of Chrysochromulina tobin: Metabolic Tools for Enhanced Algal Fitness in the Prominent Order Prymnesiales (Haptophyceae).</title>
        <authorList>
            <person name="Hovde B.T."/>
            <person name="Deodato C.R."/>
            <person name="Hunsperger H.M."/>
            <person name="Ryken S.A."/>
            <person name="Yost W."/>
            <person name="Jha R.K."/>
            <person name="Patterson J."/>
            <person name="Monnat R.J. Jr."/>
            <person name="Barlow S.B."/>
            <person name="Starkenburg S.R."/>
            <person name="Cattolico R.A."/>
        </authorList>
    </citation>
    <scope>NUCLEOTIDE SEQUENCE</scope>
    <source>
        <strain evidence="3">CCMP291</strain>
    </source>
</reference>
<dbReference type="Proteomes" id="UP000037460">
    <property type="component" value="Unassembled WGS sequence"/>
</dbReference>
<name>A0A0M0JN34_9EUKA</name>
<organism evidence="2 3">
    <name type="scientific">Chrysochromulina tobinii</name>
    <dbReference type="NCBI Taxonomy" id="1460289"/>
    <lineage>
        <taxon>Eukaryota</taxon>
        <taxon>Haptista</taxon>
        <taxon>Haptophyta</taxon>
        <taxon>Prymnesiophyceae</taxon>
        <taxon>Prymnesiales</taxon>
        <taxon>Chrysochromulinaceae</taxon>
        <taxon>Chrysochromulina</taxon>
    </lineage>
</organism>
<feature type="region of interest" description="Disordered" evidence="1">
    <location>
        <begin position="344"/>
        <end position="391"/>
    </location>
</feature>